<dbReference type="Proteomes" id="UP001500974">
    <property type="component" value="Unassembled WGS sequence"/>
</dbReference>
<organism evidence="1 2">
    <name type="scientific">Arthrobacter parietis</name>
    <dbReference type="NCBI Taxonomy" id="271434"/>
    <lineage>
        <taxon>Bacteria</taxon>
        <taxon>Bacillati</taxon>
        <taxon>Actinomycetota</taxon>
        <taxon>Actinomycetes</taxon>
        <taxon>Micrococcales</taxon>
        <taxon>Micrococcaceae</taxon>
        <taxon>Arthrobacter</taxon>
    </lineage>
</organism>
<protein>
    <recommendedName>
        <fullName evidence="3">DUF4352 domain-containing protein</fullName>
    </recommendedName>
</protein>
<name>A0ABP5ML46_9MICC</name>
<gene>
    <name evidence="1" type="ORF">GCM10009784_14570</name>
</gene>
<evidence type="ECO:0000313" key="2">
    <source>
        <dbReference type="Proteomes" id="UP001500974"/>
    </source>
</evidence>
<dbReference type="RefSeq" id="WP_277359817.1">
    <property type="nucleotide sequence ID" value="NZ_BAAAON010000001.1"/>
</dbReference>
<reference evidence="2" key="1">
    <citation type="journal article" date="2019" name="Int. J. Syst. Evol. Microbiol.">
        <title>The Global Catalogue of Microorganisms (GCM) 10K type strain sequencing project: providing services to taxonomists for standard genome sequencing and annotation.</title>
        <authorList>
            <consortium name="The Broad Institute Genomics Platform"/>
            <consortium name="The Broad Institute Genome Sequencing Center for Infectious Disease"/>
            <person name="Wu L."/>
            <person name="Ma J."/>
        </authorList>
    </citation>
    <scope>NUCLEOTIDE SEQUENCE [LARGE SCALE GENOMIC DNA]</scope>
    <source>
        <strain evidence="2">JCM 14917</strain>
    </source>
</reference>
<accession>A0ABP5ML46</accession>
<keyword evidence="2" id="KW-1185">Reference proteome</keyword>
<comment type="caution">
    <text evidence="1">The sequence shown here is derived from an EMBL/GenBank/DDBJ whole genome shotgun (WGS) entry which is preliminary data.</text>
</comment>
<sequence length="208" mass="21231">MAIEKIALAEQDAADLMPGEAADRPIGLTRRVFGILIGTGALGTAAGWGIVSAAGGTEEVPTSFGTVRIAAAERQARMVGAVGGHASSAAHGAAPPGASAQPFNHTWGEHLAVKLEVRNTSERNVLFAPGQLRLLVAKTTTVTNRGADVAKILLTAGSHRSVWVSFLVPSGVAGLAAQFTDPWGGPAPLALALPRISLRPGSLEDNHG</sequence>
<proteinExistence type="predicted"/>
<dbReference type="EMBL" id="BAAAON010000001">
    <property type="protein sequence ID" value="GAA2174792.1"/>
    <property type="molecule type" value="Genomic_DNA"/>
</dbReference>
<evidence type="ECO:0000313" key="1">
    <source>
        <dbReference type="EMBL" id="GAA2174792.1"/>
    </source>
</evidence>
<evidence type="ECO:0008006" key="3">
    <source>
        <dbReference type="Google" id="ProtNLM"/>
    </source>
</evidence>